<keyword evidence="3" id="KW-0547">Nucleotide-binding</keyword>
<dbReference type="Proteomes" id="UP000053105">
    <property type="component" value="Unassembled WGS sequence"/>
</dbReference>
<dbReference type="SMART" id="SM00220">
    <property type="entry name" value="S_TKc"/>
    <property type="match status" value="1"/>
</dbReference>
<evidence type="ECO:0000256" key="2">
    <source>
        <dbReference type="ARBA" id="ARBA00051243"/>
    </source>
</evidence>
<feature type="transmembrane region" description="Helical" evidence="5">
    <location>
        <begin position="166"/>
        <end position="185"/>
    </location>
</feature>
<keyword evidence="5" id="KW-0472">Membrane</keyword>
<dbReference type="InterPro" id="IPR050122">
    <property type="entry name" value="RTK"/>
</dbReference>
<reference evidence="7 8" key="1">
    <citation type="submission" date="2015-07" db="EMBL/GenBank/DDBJ databases">
        <title>The genome of Melipona quadrifasciata.</title>
        <authorList>
            <person name="Pan H."/>
            <person name="Kapheim K."/>
        </authorList>
    </citation>
    <scope>NUCLEOTIDE SEQUENCE [LARGE SCALE GENOMIC DNA]</scope>
    <source>
        <strain evidence="7">0111107301</strain>
        <tissue evidence="7">Whole body</tissue>
    </source>
</reference>
<feature type="region of interest" description="Disordered" evidence="4">
    <location>
        <begin position="535"/>
        <end position="562"/>
    </location>
</feature>
<keyword evidence="7" id="KW-0418">Kinase</keyword>
<dbReference type="Gene3D" id="3.30.200.20">
    <property type="entry name" value="Phosphorylase Kinase, domain 1"/>
    <property type="match status" value="1"/>
</dbReference>
<dbReference type="PROSITE" id="PS00107">
    <property type="entry name" value="PROTEIN_KINASE_ATP"/>
    <property type="match status" value="1"/>
</dbReference>
<dbReference type="GO" id="GO:0005886">
    <property type="term" value="C:plasma membrane"/>
    <property type="evidence" value="ECO:0007669"/>
    <property type="project" value="TreeGrafter"/>
</dbReference>
<dbReference type="GO" id="GO:0043121">
    <property type="term" value="F:neurotrophin binding"/>
    <property type="evidence" value="ECO:0007669"/>
    <property type="project" value="TreeGrafter"/>
</dbReference>
<comment type="subcellular location">
    <subcellularLocation>
        <location evidence="1">Membrane</location>
        <topology evidence="1">Single-pass membrane protein</topology>
    </subcellularLocation>
</comment>
<evidence type="ECO:0000256" key="1">
    <source>
        <dbReference type="ARBA" id="ARBA00004167"/>
    </source>
</evidence>
<protein>
    <submittedName>
        <fullName evidence="7">Tyrosine-protein kinase transmembrane receptor Ror</fullName>
    </submittedName>
</protein>
<dbReference type="InterPro" id="IPR020635">
    <property type="entry name" value="Tyr_kinase_cat_dom"/>
</dbReference>
<dbReference type="GO" id="GO:0004714">
    <property type="term" value="F:transmembrane receptor protein tyrosine kinase activity"/>
    <property type="evidence" value="ECO:0007669"/>
    <property type="project" value="UniProtKB-EC"/>
</dbReference>
<dbReference type="GO" id="GO:0007169">
    <property type="term" value="P:cell surface receptor protein tyrosine kinase signaling pathway"/>
    <property type="evidence" value="ECO:0007669"/>
    <property type="project" value="TreeGrafter"/>
</dbReference>
<dbReference type="InterPro" id="IPR001245">
    <property type="entry name" value="Ser-Thr/Tyr_kinase_cat_dom"/>
</dbReference>
<dbReference type="GO" id="GO:1990090">
    <property type="term" value="P:cellular response to nerve growth factor stimulus"/>
    <property type="evidence" value="ECO:0007669"/>
    <property type="project" value="TreeGrafter"/>
</dbReference>
<dbReference type="InterPro" id="IPR017441">
    <property type="entry name" value="Protein_kinase_ATP_BS"/>
</dbReference>
<evidence type="ECO:0000259" key="6">
    <source>
        <dbReference type="PROSITE" id="PS50011"/>
    </source>
</evidence>
<evidence type="ECO:0000256" key="5">
    <source>
        <dbReference type="SAM" id="Phobius"/>
    </source>
</evidence>
<keyword evidence="5" id="KW-1133">Transmembrane helix</keyword>
<dbReference type="Gene3D" id="1.10.510.10">
    <property type="entry name" value="Transferase(Phosphotransferase) domain 1"/>
    <property type="match status" value="1"/>
</dbReference>
<dbReference type="SMART" id="SM00219">
    <property type="entry name" value="TyrKc"/>
    <property type="match status" value="1"/>
</dbReference>
<evidence type="ECO:0000313" key="8">
    <source>
        <dbReference type="Proteomes" id="UP000053105"/>
    </source>
</evidence>
<sequence length="586" mass="65394">MGEKKKRKRNGAILASRCESVTPIGKLTCSTDTCKGINLSTTDNYYQGEKNCSELSATASTQQSEVIVRLLPINGNTVITGCKDRPQICGKEAACRSFKDNTSKCVCPHDLSAPTTDLKCPNRLIVPLTPRPIPNIIPPNGNSTNSTTALPEAEQVERVRQRVPEIIGIAIAFVTVLAILLSIVYCVKKRSYNVKSQRNSLDKEFLTDQKIVMKIACICSPQATPMNLKKGLLLANKYTPNPQYFSCASPEVAILQRESLVFLEDIGEGCFGKVYKGELCLGDSSKEIVAIKVLKETASREAEEDFMREVDIMSTFGHRNILSLKGVVLREGSSSPWMVFEYMPYGDLAEVLRSNSPQFGRSPKPGLQPLTQESLHWITIQIAAGMTYLSGQRFVHRDLACRNCLVGSDLVVKIADFGMSRDVYTCDYYKVIKTRGSRLLPVRWMSPESVMYGRFTLESDVWSFGVVLWEVYSLGKQPYYGHNNEEVVKLIFQGIMLIPPEGCPPFVCQLMRDCWKTDPKDRIKFSEILERLEKAKGKSVQQDTLPRPPQGPVTIRTPDLLDPDGYLLPAPTKPHEYLQTLPALSD</sequence>
<keyword evidence="7" id="KW-0675">Receptor</keyword>
<dbReference type="PROSITE" id="PS00109">
    <property type="entry name" value="PROTEIN_KINASE_TYR"/>
    <property type="match status" value="1"/>
</dbReference>
<dbReference type="SUPFAM" id="SSF56112">
    <property type="entry name" value="Protein kinase-like (PK-like)"/>
    <property type="match status" value="1"/>
</dbReference>
<dbReference type="FunFam" id="1.10.510.10:FF:001614">
    <property type="entry name" value="Nerve growth factor receptor TRKA, putative"/>
    <property type="match status" value="1"/>
</dbReference>
<dbReference type="OrthoDB" id="2431000at2759"/>
<dbReference type="InterPro" id="IPR008266">
    <property type="entry name" value="Tyr_kinase_AS"/>
</dbReference>
<organism evidence="7 8">
    <name type="scientific">Melipona quadrifasciata</name>
    <dbReference type="NCBI Taxonomy" id="166423"/>
    <lineage>
        <taxon>Eukaryota</taxon>
        <taxon>Metazoa</taxon>
        <taxon>Ecdysozoa</taxon>
        <taxon>Arthropoda</taxon>
        <taxon>Hexapoda</taxon>
        <taxon>Insecta</taxon>
        <taxon>Pterygota</taxon>
        <taxon>Neoptera</taxon>
        <taxon>Endopterygota</taxon>
        <taxon>Hymenoptera</taxon>
        <taxon>Apocrita</taxon>
        <taxon>Aculeata</taxon>
        <taxon>Apoidea</taxon>
        <taxon>Anthophila</taxon>
        <taxon>Apidae</taxon>
        <taxon>Melipona</taxon>
    </lineage>
</organism>
<evidence type="ECO:0000256" key="4">
    <source>
        <dbReference type="SAM" id="MobiDB-lite"/>
    </source>
</evidence>
<dbReference type="GO" id="GO:0030424">
    <property type="term" value="C:axon"/>
    <property type="evidence" value="ECO:0007669"/>
    <property type="project" value="TreeGrafter"/>
</dbReference>
<dbReference type="GO" id="GO:0005030">
    <property type="term" value="F:neurotrophin receptor activity"/>
    <property type="evidence" value="ECO:0007669"/>
    <property type="project" value="TreeGrafter"/>
</dbReference>
<proteinExistence type="predicted"/>
<keyword evidence="5 7" id="KW-0812">Transmembrane</keyword>
<dbReference type="Pfam" id="PF07714">
    <property type="entry name" value="PK_Tyr_Ser-Thr"/>
    <property type="match status" value="1"/>
</dbReference>
<dbReference type="InterPro" id="IPR000719">
    <property type="entry name" value="Prot_kinase_dom"/>
</dbReference>
<dbReference type="GO" id="GO:0051897">
    <property type="term" value="P:positive regulation of phosphatidylinositol 3-kinase/protein kinase B signal transduction"/>
    <property type="evidence" value="ECO:0007669"/>
    <property type="project" value="TreeGrafter"/>
</dbReference>
<keyword evidence="3" id="KW-0067">ATP-binding</keyword>
<comment type="catalytic activity">
    <reaction evidence="2">
        <text>L-tyrosyl-[protein] + ATP = O-phospho-L-tyrosyl-[protein] + ADP + H(+)</text>
        <dbReference type="Rhea" id="RHEA:10596"/>
        <dbReference type="Rhea" id="RHEA-COMP:10136"/>
        <dbReference type="Rhea" id="RHEA-COMP:20101"/>
        <dbReference type="ChEBI" id="CHEBI:15378"/>
        <dbReference type="ChEBI" id="CHEBI:30616"/>
        <dbReference type="ChEBI" id="CHEBI:46858"/>
        <dbReference type="ChEBI" id="CHEBI:61978"/>
        <dbReference type="ChEBI" id="CHEBI:456216"/>
        <dbReference type="EC" id="2.7.10.1"/>
    </reaction>
</comment>
<evidence type="ECO:0000256" key="3">
    <source>
        <dbReference type="PROSITE-ProRule" id="PRU10141"/>
    </source>
</evidence>
<name>A0A0M8ZUZ6_9HYME</name>
<dbReference type="PANTHER" id="PTHR24416:SF619">
    <property type="entry name" value="TYROSINE-PROTEIN KINASE TRANSMEMBRANE RECEPTOR ROR-LIKE PROTEIN"/>
    <property type="match status" value="1"/>
</dbReference>
<dbReference type="PROSITE" id="PS50011">
    <property type="entry name" value="PROTEIN_KINASE_DOM"/>
    <property type="match status" value="1"/>
</dbReference>
<dbReference type="PANTHER" id="PTHR24416">
    <property type="entry name" value="TYROSINE-PROTEIN KINASE RECEPTOR"/>
    <property type="match status" value="1"/>
</dbReference>
<feature type="binding site" evidence="3">
    <location>
        <position position="292"/>
    </location>
    <ligand>
        <name>ATP</name>
        <dbReference type="ChEBI" id="CHEBI:30616"/>
    </ligand>
</feature>
<dbReference type="GO" id="GO:0010976">
    <property type="term" value="P:positive regulation of neuron projection development"/>
    <property type="evidence" value="ECO:0007669"/>
    <property type="project" value="TreeGrafter"/>
</dbReference>
<feature type="domain" description="Protein kinase" evidence="6">
    <location>
        <begin position="260"/>
        <end position="545"/>
    </location>
</feature>
<dbReference type="PRINTS" id="PR00109">
    <property type="entry name" value="TYRKINASE"/>
</dbReference>
<keyword evidence="7" id="KW-0808">Transferase</keyword>
<keyword evidence="8" id="KW-1185">Reference proteome</keyword>
<dbReference type="GO" id="GO:0005524">
    <property type="term" value="F:ATP binding"/>
    <property type="evidence" value="ECO:0007669"/>
    <property type="project" value="UniProtKB-UniRule"/>
</dbReference>
<accession>A0A0M8ZUZ6</accession>
<dbReference type="AlphaFoldDB" id="A0A0M8ZUZ6"/>
<dbReference type="GO" id="GO:0043235">
    <property type="term" value="C:receptor complex"/>
    <property type="evidence" value="ECO:0007669"/>
    <property type="project" value="TreeGrafter"/>
</dbReference>
<gene>
    <name evidence="7" type="ORF">WN51_03789</name>
</gene>
<dbReference type="STRING" id="166423.A0A0M8ZUZ6"/>
<dbReference type="EMBL" id="KQ435833">
    <property type="protein sequence ID" value="KOX71675.1"/>
    <property type="molecule type" value="Genomic_DNA"/>
</dbReference>
<dbReference type="InterPro" id="IPR011009">
    <property type="entry name" value="Kinase-like_dom_sf"/>
</dbReference>
<evidence type="ECO:0000313" key="7">
    <source>
        <dbReference type="EMBL" id="KOX71675.1"/>
    </source>
</evidence>